<dbReference type="InterPro" id="IPR032675">
    <property type="entry name" value="LRR_dom_sf"/>
</dbReference>
<dbReference type="GO" id="GO:0035082">
    <property type="term" value="P:axoneme assembly"/>
    <property type="evidence" value="ECO:0007669"/>
    <property type="project" value="TreeGrafter"/>
</dbReference>
<feature type="compositionally biased region" description="Polar residues" evidence="9">
    <location>
        <begin position="246"/>
        <end position="260"/>
    </location>
</feature>
<dbReference type="PANTHER" id="PTHR45973:SF9">
    <property type="entry name" value="LEUCINE-RICH REPEAT-CONTAINING PROTEIN 46"/>
    <property type="match status" value="1"/>
</dbReference>
<comment type="subcellular location">
    <subcellularLocation>
        <location evidence="2">Cell projection</location>
        <location evidence="2">Cilium</location>
    </subcellularLocation>
</comment>
<dbReference type="FunFam" id="3.80.10.10:FF:000166">
    <property type="entry name" value="Dynein assembly factor 1, axonemal"/>
    <property type="match status" value="1"/>
</dbReference>
<keyword evidence="11" id="KW-1185">Reference proteome</keyword>
<comment type="caution">
    <text evidence="10">The sequence shown here is derived from an EMBL/GenBank/DDBJ whole genome shotgun (WGS) entry which is preliminary data.</text>
</comment>
<evidence type="ECO:0000256" key="9">
    <source>
        <dbReference type="SAM" id="MobiDB-lite"/>
    </source>
</evidence>
<keyword evidence="5" id="KW-0677">Repeat</keyword>
<evidence type="ECO:0000256" key="3">
    <source>
        <dbReference type="ARBA" id="ARBA00006453"/>
    </source>
</evidence>
<evidence type="ECO:0000256" key="4">
    <source>
        <dbReference type="ARBA" id="ARBA00022614"/>
    </source>
</evidence>
<evidence type="ECO:0000256" key="5">
    <source>
        <dbReference type="ARBA" id="ARBA00022737"/>
    </source>
</evidence>
<evidence type="ECO:0000256" key="2">
    <source>
        <dbReference type="ARBA" id="ARBA00004138"/>
    </source>
</evidence>
<feature type="region of interest" description="Disordered" evidence="9">
    <location>
        <begin position="245"/>
        <end position="285"/>
    </location>
</feature>
<dbReference type="PROSITE" id="PS51450">
    <property type="entry name" value="LRR"/>
    <property type="match status" value="4"/>
</dbReference>
<feature type="compositionally biased region" description="Basic and acidic residues" evidence="9">
    <location>
        <begin position="1510"/>
        <end position="1523"/>
    </location>
</feature>
<dbReference type="InterPro" id="IPR001611">
    <property type="entry name" value="Leu-rich_rpt"/>
</dbReference>
<comment type="similarity">
    <text evidence="3">Belongs to the DNAAF1 family.</text>
</comment>
<evidence type="ECO:0000313" key="11">
    <source>
        <dbReference type="Proteomes" id="UP001054837"/>
    </source>
</evidence>
<evidence type="ECO:0000313" key="10">
    <source>
        <dbReference type="EMBL" id="GIY06697.1"/>
    </source>
</evidence>
<feature type="region of interest" description="Disordered" evidence="9">
    <location>
        <begin position="1508"/>
        <end position="1528"/>
    </location>
</feature>
<evidence type="ECO:0000256" key="8">
    <source>
        <dbReference type="ARBA" id="ARBA00024433"/>
    </source>
</evidence>
<evidence type="ECO:0000256" key="1">
    <source>
        <dbReference type="ARBA" id="ARBA00003843"/>
    </source>
</evidence>
<keyword evidence="6" id="KW-0969">Cilium</keyword>
<feature type="region of interest" description="Disordered" evidence="9">
    <location>
        <begin position="1018"/>
        <end position="1042"/>
    </location>
</feature>
<comment type="function">
    <text evidence="1">Cilium-specific protein required for cilia structures.</text>
</comment>
<feature type="compositionally biased region" description="Polar residues" evidence="9">
    <location>
        <begin position="269"/>
        <end position="284"/>
    </location>
</feature>
<evidence type="ECO:0000256" key="7">
    <source>
        <dbReference type="ARBA" id="ARBA00023273"/>
    </source>
</evidence>
<proteinExistence type="inferred from homology"/>
<feature type="compositionally biased region" description="Low complexity" evidence="9">
    <location>
        <begin position="1022"/>
        <end position="1035"/>
    </location>
</feature>
<keyword evidence="4" id="KW-0433">Leucine-rich repeat</keyword>
<evidence type="ECO:0000256" key="6">
    <source>
        <dbReference type="ARBA" id="ARBA00023069"/>
    </source>
</evidence>
<dbReference type="InterPro" id="IPR050576">
    <property type="entry name" value="Cilia_flagella_integrity"/>
</dbReference>
<organism evidence="10 11">
    <name type="scientific">Caerostris darwini</name>
    <dbReference type="NCBI Taxonomy" id="1538125"/>
    <lineage>
        <taxon>Eukaryota</taxon>
        <taxon>Metazoa</taxon>
        <taxon>Ecdysozoa</taxon>
        <taxon>Arthropoda</taxon>
        <taxon>Chelicerata</taxon>
        <taxon>Arachnida</taxon>
        <taxon>Araneae</taxon>
        <taxon>Araneomorphae</taxon>
        <taxon>Entelegynae</taxon>
        <taxon>Araneoidea</taxon>
        <taxon>Araneidae</taxon>
        <taxon>Caerostris</taxon>
    </lineage>
</organism>
<dbReference type="GO" id="GO:0005930">
    <property type="term" value="C:axoneme"/>
    <property type="evidence" value="ECO:0007669"/>
    <property type="project" value="TreeGrafter"/>
</dbReference>
<keyword evidence="7" id="KW-0966">Cell projection</keyword>
<accession>A0AAV4QBN1</accession>
<reference evidence="10 11" key="1">
    <citation type="submission" date="2021-06" db="EMBL/GenBank/DDBJ databases">
        <title>Caerostris darwini draft genome.</title>
        <authorList>
            <person name="Kono N."/>
            <person name="Arakawa K."/>
        </authorList>
    </citation>
    <scope>NUCLEOTIDE SEQUENCE [LARGE SCALE GENOMIC DNA]</scope>
</reference>
<protein>
    <recommendedName>
        <fullName evidence="8">Dynein axonemal assembly factor 1 homolog</fullName>
    </recommendedName>
</protein>
<dbReference type="GO" id="GO:0070840">
    <property type="term" value="F:dynein complex binding"/>
    <property type="evidence" value="ECO:0007669"/>
    <property type="project" value="TreeGrafter"/>
</dbReference>
<dbReference type="Proteomes" id="UP001054837">
    <property type="component" value="Unassembled WGS sequence"/>
</dbReference>
<dbReference type="EMBL" id="BPLQ01004255">
    <property type="protein sequence ID" value="GIY06697.1"/>
    <property type="molecule type" value="Genomic_DNA"/>
</dbReference>
<dbReference type="Gene3D" id="3.80.10.10">
    <property type="entry name" value="Ribonuclease Inhibitor"/>
    <property type="match status" value="2"/>
</dbReference>
<dbReference type="PANTHER" id="PTHR45973">
    <property type="entry name" value="PROTEIN PHOSPHATASE 1 REGULATORY SUBUNIT SDS22-RELATED"/>
    <property type="match status" value="1"/>
</dbReference>
<gene>
    <name evidence="10" type="primary">Dnaaf1</name>
    <name evidence="10" type="ORF">CDAR_578041</name>
</gene>
<name>A0AAV4QBN1_9ARAC</name>
<dbReference type="SMART" id="SM00365">
    <property type="entry name" value="LRR_SD22"/>
    <property type="match status" value="4"/>
</dbReference>
<dbReference type="SUPFAM" id="SSF52075">
    <property type="entry name" value="Outer arm dynein light chain 1"/>
    <property type="match status" value="1"/>
</dbReference>
<sequence length="1662" mass="188994">MPLINQTDQEDEKYPRITKKFLRKICKDNHLYMTPYLNDTLYLHFKGLMKIENLEEYTGLKSLWLENNGIRQIENLDYQTELRCLYLQENLLSTIDNLEHLQKLDSLNVSKNCITQIQNLSCLPYLKNLQMSYNRLRTISDIQHLAKCDSITTVDLSYNMIDDPGVLDVFAAMLSLKDLCYLDDRPVTDKEKACVDAWSKGGIAAERKERLRWKEMEQEKIRRSVEAVLALRRGRTNMDLLRKLENASTNNAESDSTVQKEQLEELKDSNMSSPKECSPPQQVENLPIEGSVPDLEDAVCEMECTDSVSKDEASMRVKESSKVLNEIENSLSVLEPAVKSLEEIITTQMHATNQLWPTEMNISKENGEFAVKRNESIDSEKNISIQTTSHNSTMTESEKNESNFIQSIHTLTHSNDKDISFEKSICSAEEIKTNSIKRDGIGLLTEKQLIEKNILLITNQNSTRTDSVEKDESNFIKSMHTSYSSKDKDISFEKSICSEKGTKTNTIKSEGIDGNWELLSEKQLIEQKCLDNVSQSDENSDPTIPIPSVTVEFSTTKKNKEDNSNIKKGGHVFINPKCEICSASFESYTQSPEIANSLEMVPVNNIQLSNESDSLDIDAKDDLDSERCIASETSISHKITENSANEFDENNLKTEEVTHDMRNSSNNPIFAETTVSEFTLDEQANSEIDHPISVNGNKNTEKKNLDLVMSEKEDTQSEISINQNMYQILNTPKVLSENMKDKDSKDIAVDRNSIKLAAVSSEKNLTESESNYGEIICIAFHKGNRGTKFDSETQNDDSKKLNMDHCQDEYQNLKITLKDDDKDYALNKAMDPISEFPFNLDSAKREKTLLESPELTTATKNQMFANNPTDENISKTVNNSISFIKEKDTMTENSASNTNLYIESVISEIDPKLAKDDSNNVLPKKIEIIDAINCKSRFTSFIKADEHLADFGEKHLVQPCPSEENINSENETTNIREQINGISTINSTAIVGEENPSNLFSYSLPSLYERKERNFDDDSSCEESIASTSSSISTDDTSRSVSEDEREVLLHKSEIKNKPQNFFSMRPNLEVQKSLSLLEEKLSLISTENSVNSAEVNNDDLTNIYTTEETLMKSLEAYLENPETNVNVVLGERKEIAVVTGKNDLTSELDSKRNTKTSIENISNESDFGTILLATDLEDLIIKGEKQIKDEINPNQMLKSECCAISKDDQHELEEMILEGYESSNFNQISQLTQQSNASNITPSDFDWLTSLTDEANIDTSCLRENMTDEEKENKLDCNRNLGNDIKMNVSYGDISTTDQNENFTSNAVSFLYNFPTFDSEDIKSSEFINDVKSEDSEKCLEFPREHGRGSKLFLQGISIEDLNVDHDEIPSLFENIPITKYDNTSNMKKLEKDDVQPDEFQLTHKKYQTNKHQKTSTINNLKDNEWINSNQSEIHPSNSFGEHFKITTSVGNQNYVKMPIENVMQTCSEKYKTAGNSREICKERSEILLMENKNEYGFNNQEIITSKNNTRDSKSSDQHNTSERYSSLITENDDEECIIIQDKKNLLPCTAHESIFNRKSAFADRNVLPKILHLGLEENSTSERNISKTLTTNDYTMVETHSSRKQTTFVNEKSKLNPVSLSTTRKQDCTLYEEPLFERRIHSKKTTSVENEQRILIEELD</sequence>